<dbReference type="GO" id="GO:0016887">
    <property type="term" value="F:ATP hydrolysis activity"/>
    <property type="evidence" value="ECO:0007669"/>
    <property type="project" value="InterPro"/>
</dbReference>
<dbReference type="AlphaFoldDB" id="A0A8J7KGB0"/>
<evidence type="ECO:0000256" key="7">
    <source>
        <dbReference type="SAM" id="Phobius"/>
    </source>
</evidence>
<feature type="transmembrane region" description="Helical" evidence="7">
    <location>
        <begin position="32"/>
        <end position="52"/>
    </location>
</feature>
<evidence type="ECO:0000256" key="3">
    <source>
        <dbReference type="ARBA" id="ARBA00022741"/>
    </source>
</evidence>
<keyword evidence="4 10" id="KW-0067">ATP-binding</keyword>
<comment type="subcellular location">
    <subcellularLocation>
        <location evidence="1">Cell membrane</location>
        <topology evidence="1">Multi-pass membrane protein</topology>
    </subcellularLocation>
</comment>
<evidence type="ECO:0000256" key="2">
    <source>
        <dbReference type="ARBA" id="ARBA00022692"/>
    </source>
</evidence>
<dbReference type="Proteomes" id="UP000622552">
    <property type="component" value="Unassembled WGS sequence"/>
</dbReference>
<evidence type="ECO:0000259" key="9">
    <source>
        <dbReference type="PROSITE" id="PS50929"/>
    </source>
</evidence>
<feature type="transmembrane region" description="Helical" evidence="7">
    <location>
        <begin position="72"/>
        <end position="92"/>
    </location>
</feature>
<feature type="transmembrane region" description="Helical" evidence="7">
    <location>
        <begin position="260"/>
        <end position="279"/>
    </location>
</feature>
<dbReference type="Gene3D" id="1.20.1560.10">
    <property type="entry name" value="ABC transporter type 1, transmembrane domain"/>
    <property type="match status" value="1"/>
</dbReference>
<dbReference type="PROSITE" id="PS50893">
    <property type="entry name" value="ABC_TRANSPORTER_2"/>
    <property type="match status" value="1"/>
</dbReference>
<feature type="domain" description="ABC transporter" evidence="8">
    <location>
        <begin position="351"/>
        <end position="601"/>
    </location>
</feature>
<dbReference type="InterPro" id="IPR003439">
    <property type="entry name" value="ABC_transporter-like_ATP-bd"/>
</dbReference>
<dbReference type="InterPro" id="IPR027417">
    <property type="entry name" value="P-loop_NTPase"/>
</dbReference>
<protein>
    <submittedName>
        <fullName evidence="10">ATP-binding cassette subfamily B protein</fullName>
    </submittedName>
</protein>
<evidence type="ECO:0000259" key="8">
    <source>
        <dbReference type="PROSITE" id="PS50893"/>
    </source>
</evidence>
<dbReference type="GO" id="GO:0005886">
    <property type="term" value="C:plasma membrane"/>
    <property type="evidence" value="ECO:0007669"/>
    <property type="project" value="UniProtKB-SubCell"/>
</dbReference>
<dbReference type="SUPFAM" id="SSF90123">
    <property type="entry name" value="ABC transporter transmembrane region"/>
    <property type="match status" value="1"/>
</dbReference>
<dbReference type="InterPro" id="IPR039421">
    <property type="entry name" value="Type_1_exporter"/>
</dbReference>
<evidence type="ECO:0000256" key="5">
    <source>
        <dbReference type="ARBA" id="ARBA00022989"/>
    </source>
</evidence>
<proteinExistence type="predicted"/>
<dbReference type="GO" id="GO:0015421">
    <property type="term" value="F:ABC-type oligopeptide transporter activity"/>
    <property type="evidence" value="ECO:0007669"/>
    <property type="project" value="TreeGrafter"/>
</dbReference>
<organism evidence="10 11">
    <name type="scientific">Longispora fulva</name>
    <dbReference type="NCBI Taxonomy" id="619741"/>
    <lineage>
        <taxon>Bacteria</taxon>
        <taxon>Bacillati</taxon>
        <taxon>Actinomycetota</taxon>
        <taxon>Actinomycetes</taxon>
        <taxon>Micromonosporales</taxon>
        <taxon>Micromonosporaceae</taxon>
        <taxon>Longispora</taxon>
    </lineage>
</organism>
<dbReference type="PANTHER" id="PTHR43394">
    <property type="entry name" value="ATP-DEPENDENT PERMEASE MDL1, MITOCHONDRIAL"/>
    <property type="match status" value="1"/>
</dbReference>
<keyword evidence="3" id="KW-0547">Nucleotide-binding</keyword>
<dbReference type="Pfam" id="PF00005">
    <property type="entry name" value="ABC_tran"/>
    <property type="match status" value="1"/>
</dbReference>
<reference evidence="10" key="1">
    <citation type="submission" date="2020-11" db="EMBL/GenBank/DDBJ databases">
        <title>Sequencing the genomes of 1000 actinobacteria strains.</title>
        <authorList>
            <person name="Klenk H.-P."/>
        </authorList>
    </citation>
    <scope>NUCLEOTIDE SEQUENCE</scope>
    <source>
        <strain evidence="10">DSM 45356</strain>
    </source>
</reference>
<feature type="transmembrane region" description="Helical" evidence="7">
    <location>
        <begin position="144"/>
        <end position="166"/>
    </location>
</feature>
<dbReference type="EMBL" id="JADOUF010000001">
    <property type="protein sequence ID" value="MBG6137145.1"/>
    <property type="molecule type" value="Genomic_DNA"/>
</dbReference>
<keyword evidence="2 7" id="KW-0812">Transmembrane</keyword>
<dbReference type="RefSeq" id="WP_197004045.1">
    <property type="nucleotide sequence ID" value="NZ_BONS01000022.1"/>
</dbReference>
<comment type="caution">
    <text evidence="10">The sequence shown here is derived from an EMBL/GenBank/DDBJ whole genome shotgun (WGS) entry which is preliminary data.</text>
</comment>
<evidence type="ECO:0000256" key="6">
    <source>
        <dbReference type="ARBA" id="ARBA00023136"/>
    </source>
</evidence>
<dbReference type="SMART" id="SM00382">
    <property type="entry name" value="AAA"/>
    <property type="match status" value="1"/>
</dbReference>
<evidence type="ECO:0000313" key="11">
    <source>
        <dbReference type="Proteomes" id="UP000622552"/>
    </source>
</evidence>
<dbReference type="PANTHER" id="PTHR43394:SF1">
    <property type="entry name" value="ATP-BINDING CASSETTE SUB-FAMILY B MEMBER 10, MITOCHONDRIAL"/>
    <property type="match status" value="1"/>
</dbReference>
<dbReference type="SUPFAM" id="SSF52540">
    <property type="entry name" value="P-loop containing nucleoside triphosphate hydrolases"/>
    <property type="match status" value="1"/>
</dbReference>
<keyword evidence="5 7" id="KW-1133">Transmembrane helix</keyword>
<dbReference type="Gene3D" id="3.40.50.300">
    <property type="entry name" value="P-loop containing nucleotide triphosphate hydrolases"/>
    <property type="match status" value="1"/>
</dbReference>
<dbReference type="PROSITE" id="PS50929">
    <property type="entry name" value="ABC_TM1F"/>
    <property type="match status" value="1"/>
</dbReference>
<feature type="transmembrane region" description="Helical" evidence="7">
    <location>
        <begin position="291"/>
        <end position="309"/>
    </location>
</feature>
<accession>A0A8J7KGB0</accession>
<name>A0A8J7KGB0_9ACTN</name>
<dbReference type="InterPro" id="IPR003593">
    <property type="entry name" value="AAA+_ATPase"/>
</dbReference>
<dbReference type="InterPro" id="IPR011527">
    <property type="entry name" value="ABC1_TM_dom"/>
</dbReference>
<sequence length="611" mass="64737">MTDRRIGLSPAEVCSRIGSAVGLTLRAAPGSLAGYVAGTLLAAGLPVATAWLTRSVVDGLVSGVTPRWTAQVVALAVVGLFAAAVPAALRYLHNEMERAVALVAKERLFTAVDRIIGLARFEDPAFLDRLELADESGGRGPNRVVDGAFGVLGGLLTVSGFLGSLWVVSPVMGVLVLASGLPVLAAELVLSRRRAWTNWEITPAERRELFYRDMLATEQAAKEVRLFGLGAFLRGRMLRERRAANAAQHRMDRRELATQAGLGLFSAVVAGAGLIWVARAAQGGQHTVGDIALFIAGIVGVQGAMAAVAQQVATGHQALLLFEHYVTVLRAAPDLPVAPTPAALPALRSGIEFRDVWFRYTDAHPWVLRGVNLTVPHGRTVALAGLNGAGKSTVVKLLCRLYDPTRGAVLWDGVDIREVEPAVLRTRISAVFQDYVNYEMTAAENIGVGDLTALGDPARIEAAAHRAGVHETLAGLPDGYDTMLSRRYHNDPSTAAPAAGVNPSGGQRQRIAIARAFLREDRDLVILDEPSAGLDAEAEHEIHTRLRAQRAGLTSLLISHRLGAVRDAGLIVVLSGGVVAEQGDHDALVAAGGVYARLFGLQAAGYRNQGV</sequence>
<gene>
    <name evidence="10" type="ORF">IW245_003339</name>
</gene>
<evidence type="ECO:0000256" key="1">
    <source>
        <dbReference type="ARBA" id="ARBA00004651"/>
    </source>
</evidence>
<evidence type="ECO:0000313" key="10">
    <source>
        <dbReference type="EMBL" id="MBG6137145.1"/>
    </source>
</evidence>
<evidence type="ECO:0000256" key="4">
    <source>
        <dbReference type="ARBA" id="ARBA00022840"/>
    </source>
</evidence>
<dbReference type="GO" id="GO:0005524">
    <property type="term" value="F:ATP binding"/>
    <property type="evidence" value="ECO:0007669"/>
    <property type="project" value="UniProtKB-KW"/>
</dbReference>
<keyword evidence="11" id="KW-1185">Reference proteome</keyword>
<keyword evidence="6 7" id="KW-0472">Membrane</keyword>
<feature type="domain" description="ABC transmembrane type-1" evidence="9">
    <location>
        <begin position="36"/>
        <end position="317"/>
    </location>
</feature>
<dbReference type="InterPro" id="IPR036640">
    <property type="entry name" value="ABC1_TM_sf"/>
</dbReference>